<evidence type="ECO:0000313" key="1">
    <source>
        <dbReference type="EMBL" id="MDQ0892761.1"/>
    </source>
</evidence>
<protein>
    <submittedName>
        <fullName evidence="1">Uncharacterized protein</fullName>
    </submittedName>
</protein>
<reference evidence="1 2" key="1">
    <citation type="submission" date="2023-07" db="EMBL/GenBank/DDBJ databases">
        <title>Comparative genomics of wheat-associated soil bacteria to identify genetic determinants of phenazine resistance.</title>
        <authorList>
            <person name="Mouncey N."/>
        </authorList>
    </citation>
    <scope>NUCLEOTIDE SEQUENCE [LARGE SCALE GENOMIC DNA]</scope>
    <source>
        <strain evidence="1 2">V3I3</strain>
    </source>
</reference>
<dbReference type="EMBL" id="JAUSYY010000001">
    <property type="protein sequence ID" value="MDQ0892761.1"/>
    <property type="molecule type" value="Genomic_DNA"/>
</dbReference>
<keyword evidence="2" id="KW-1185">Reference proteome</keyword>
<proteinExistence type="predicted"/>
<organism evidence="1 2">
    <name type="scientific">Agromyces ramosus</name>
    <dbReference type="NCBI Taxonomy" id="33879"/>
    <lineage>
        <taxon>Bacteria</taxon>
        <taxon>Bacillati</taxon>
        <taxon>Actinomycetota</taxon>
        <taxon>Actinomycetes</taxon>
        <taxon>Micrococcales</taxon>
        <taxon>Microbacteriaceae</taxon>
        <taxon>Agromyces</taxon>
    </lineage>
</organism>
<sequence length="111" mass="11803">MKHVTFADKSLLVDDATADLLLEYAAALARNGEADAVDIHAFGSDGDEVTATLLLDVGAPIMAETTNSSLPDPDNEPALSYMREQIARLSPTAVTPDDGKVLVNYDDLDLL</sequence>
<evidence type="ECO:0000313" key="2">
    <source>
        <dbReference type="Proteomes" id="UP001239083"/>
    </source>
</evidence>
<accession>A0ABU0R3V7</accession>
<comment type="caution">
    <text evidence="1">The sequence shown here is derived from an EMBL/GenBank/DDBJ whole genome shotgun (WGS) entry which is preliminary data.</text>
</comment>
<dbReference type="RefSeq" id="WP_307038741.1">
    <property type="nucleotide sequence ID" value="NZ_JAUSYY010000001.1"/>
</dbReference>
<dbReference type="Proteomes" id="UP001239083">
    <property type="component" value="Unassembled WGS sequence"/>
</dbReference>
<gene>
    <name evidence="1" type="ORF">QFZ26_000316</name>
</gene>
<name>A0ABU0R3V7_9MICO</name>